<name>A0AA96V3W8_9EURY</name>
<reference evidence="1 2" key="1">
    <citation type="submission" date="2023-07" db="EMBL/GenBank/DDBJ databases">
        <title>Closed genoem sequence of Methanosarcinaceae archaeon Ac7.</title>
        <authorList>
            <person name="Poehlein A."/>
            <person name="Protasov E."/>
            <person name="Platt K."/>
            <person name="Reeh H."/>
            <person name="Daniel R."/>
            <person name="Brune A."/>
        </authorList>
    </citation>
    <scope>NUCLEOTIDE SEQUENCE [LARGE SCALE GENOMIC DNA]</scope>
    <source>
        <strain evidence="1 2">Ac7</strain>
    </source>
</reference>
<protein>
    <submittedName>
        <fullName evidence="1">Protein YrdA</fullName>
    </submittedName>
</protein>
<dbReference type="PANTHER" id="PTHR13061:SF29">
    <property type="entry name" value="GAMMA CARBONIC ANHYDRASE-LIKE 1, MITOCHONDRIAL-RELATED"/>
    <property type="match status" value="1"/>
</dbReference>
<dbReference type="RefSeq" id="WP_338102050.1">
    <property type="nucleotide sequence ID" value="NZ_CP131060.1"/>
</dbReference>
<dbReference type="PANTHER" id="PTHR13061">
    <property type="entry name" value="DYNACTIN SUBUNIT P25"/>
    <property type="match status" value="1"/>
</dbReference>
<organism evidence="1 2">
    <name type="scientific">Methanolapillus millepedarum</name>
    <dbReference type="NCBI Taxonomy" id="3028296"/>
    <lineage>
        <taxon>Archaea</taxon>
        <taxon>Methanobacteriati</taxon>
        <taxon>Methanobacteriota</taxon>
        <taxon>Stenosarchaea group</taxon>
        <taxon>Methanomicrobia</taxon>
        <taxon>Methanosarcinales</taxon>
        <taxon>Methanosarcinaceae</taxon>
        <taxon>Methanolapillus</taxon>
    </lineage>
</organism>
<sequence>MLRIAKNATVVGDVEFEENTSVWYGAVIRADAAKMKIGENSNIQDNCVLHSAFDTPVIIGKNVTIGHCAVVHGCIIEDNVLIGMNSTVLDKAVIGEGSIVGANALVPAGKIIPPRSLVLGVPGKVIRQVTDQEVEETIKNAAWYVDLSKTLENQR</sequence>
<proteinExistence type="predicted"/>
<dbReference type="EMBL" id="CP131060">
    <property type="protein sequence ID" value="WNY25693.1"/>
    <property type="molecule type" value="Genomic_DNA"/>
</dbReference>
<dbReference type="InterPro" id="IPR047324">
    <property type="entry name" value="LbH_gamma_CA-like"/>
</dbReference>
<dbReference type="Gene3D" id="2.160.10.10">
    <property type="entry name" value="Hexapeptide repeat proteins"/>
    <property type="match status" value="1"/>
</dbReference>
<dbReference type="AlphaFoldDB" id="A0AA96V3W8"/>
<dbReference type="InterPro" id="IPR011004">
    <property type="entry name" value="Trimer_LpxA-like_sf"/>
</dbReference>
<keyword evidence="2" id="KW-1185">Reference proteome</keyword>
<gene>
    <name evidence="1" type="primary">yrdA</name>
    <name evidence="1" type="ORF">MsAc7_12510</name>
</gene>
<dbReference type="InterPro" id="IPR001451">
    <property type="entry name" value="Hexapep"/>
</dbReference>
<dbReference type="InterPro" id="IPR050484">
    <property type="entry name" value="Transf_Hexapept/Carb_Anhydrase"/>
</dbReference>
<dbReference type="Proteomes" id="UP001303587">
    <property type="component" value="Chromosome"/>
</dbReference>
<evidence type="ECO:0000313" key="2">
    <source>
        <dbReference type="Proteomes" id="UP001303587"/>
    </source>
</evidence>
<accession>A0AA96V3W8</accession>
<evidence type="ECO:0000313" key="1">
    <source>
        <dbReference type="EMBL" id="WNY25693.1"/>
    </source>
</evidence>
<dbReference type="Pfam" id="PF00132">
    <property type="entry name" value="Hexapep"/>
    <property type="match status" value="1"/>
</dbReference>
<dbReference type="SUPFAM" id="SSF51161">
    <property type="entry name" value="Trimeric LpxA-like enzymes"/>
    <property type="match status" value="1"/>
</dbReference>
<dbReference type="CDD" id="cd04645">
    <property type="entry name" value="LbH_gamma_CA_like"/>
    <property type="match status" value="1"/>
</dbReference>
<dbReference type="GeneID" id="89230357"/>